<feature type="transmembrane region" description="Helical" evidence="1">
    <location>
        <begin position="266"/>
        <end position="286"/>
    </location>
</feature>
<dbReference type="GO" id="GO:0009103">
    <property type="term" value="P:lipopolysaccharide biosynthetic process"/>
    <property type="evidence" value="ECO:0007669"/>
    <property type="project" value="TreeGrafter"/>
</dbReference>
<dbReference type="InterPro" id="IPR050879">
    <property type="entry name" value="Acyltransferase_3"/>
</dbReference>
<dbReference type="RefSeq" id="WP_159444844.1">
    <property type="nucleotide sequence ID" value="NZ_CALGVN010000012.1"/>
</dbReference>
<dbReference type="OrthoDB" id="3404679at2"/>
<proteinExistence type="predicted"/>
<keyword evidence="4" id="KW-0012">Acyltransferase</keyword>
<evidence type="ECO:0000259" key="2">
    <source>
        <dbReference type="Pfam" id="PF01757"/>
    </source>
</evidence>
<feature type="transmembrane region" description="Helical" evidence="1">
    <location>
        <begin position="208"/>
        <end position="229"/>
    </location>
</feature>
<feature type="transmembrane region" description="Helical" evidence="1">
    <location>
        <begin position="334"/>
        <end position="352"/>
    </location>
</feature>
<dbReference type="InterPro" id="IPR043968">
    <property type="entry name" value="SGNH"/>
</dbReference>
<dbReference type="InterPro" id="IPR002656">
    <property type="entry name" value="Acyl_transf_3_dom"/>
</dbReference>
<dbReference type="Proteomes" id="UP000184363">
    <property type="component" value="Unassembled WGS sequence"/>
</dbReference>
<dbReference type="GO" id="GO:0016020">
    <property type="term" value="C:membrane"/>
    <property type="evidence" value="ECO:0007669"/>
    <property type="project" value="TreeGrafter"/>
</dbReference>
<dbReference type="Pfam" id="PF19040">
    <property type="entry name" value="SGNH"/>
    <property type="match status" value="1"/>
</dbReference>
<feature type="transmembrane region" description="Helical" evidence="1">
    <location>
        <begin position="21"/>
        <end position="39"/>
    </location>
</feature>
<feature type="transmembrane region" description="Helical" evidence="1">
    <location>
        <begin position="241"/>
        <end position="260"/>
    </location>
</feature>
<feature type="transmembrane region" description="Helical" evidence="1">
    <location>
        <begin position="147"/>
        <end position="170"/>
    </location>
</feature>
<feature type="transmembrane region" description="Helical" evidence="1">
    <location>
        <begin position="84"/>
        <end position="103"/>
    </location>
</feature>
<organism evidence="4 5">
    <name type="scientific">Pseudonocardia thermophila</name>
    <dbReference type="NCBI Taxonomy" id="1848"/>
    <lineage>
        <taxon>Bacteria</taxon>
        <taxon>Bacillati</taxon>
        <taxon>Actinomycetota</taxon>
        <taxon>Actinomycetes</taxon>
        <taxon>Pseudonocardiales</taxon>
        <taxon>Pseudonocardiaceae</taxon>
        <taxon>Pseudonocardia</taxon>
    </lineage>
</organism>
<feature type="transmembrane region" description="Helical" evidence="1">
    <location>
        <begin position="182"/>
        <end position="202"/>
    </location>
</feature>
<feature type="transmembrane region" description="Helical" evidence="1">
    <location>
        <begin position="307"/>
        <end position="328"/>
    </location>
</feature>
<keyword evidence="1" id="KW-0812">Transmembrane</keyword>
<dbReference type="EMBL" id="FRAP01000001">
    <property type="protein sequence ID" value="SHJ98076.1"/>
    <property type="molecule type" value="Genomic_DNA"/>
</dbReference>
<keyword evidence="1" id="KW-0472">Membrane</keyword>
<sequence length="671" mass="71855">MRRPVQWQAAPPSLAARHRPEVQGLRAVAVFLIVVYHVWIGRVSGGVDVFFVLTGFLLTGGLVRAAEQGRLNLRARWTRTLARLVPAASVVLVAVVAAGMWLLPAGRWSQTVREVAAAALFAENWQLAADAVDYEARSQATSVVQHFWSLAIQGQVFFLFPLLVAVIALACGRRTELIRGRVTLALLWLGAASLLFSIGQTADNQPLAYFHTTTRLWEFAVGGLLALHLDRLVLAWKLRIAAGWAGVLGLVACGALLPVASTFPGWIALWPVTCTALVLAAGATGSRLGVDRLLTNPVARWIGDRSYAIYLWHWPILIMVMAVTGGTFADLPTGLAIVAAAVVAAAFTHRFVEEPAARRGGLRIPAVATAAVLVATVAWQAAAMLADRPSGAAGAPTHPGALALADTSIDPAAWEGVPPVPPLVSVHEDWERIERWNCRPLQGFPQDLCTRPRPGAQEPPARRVVVVGDSHAQQLSAALGPIADAENWELTDIVRGACPFSTVSENDPDDADCVAWLAAAFDEIAALRPDVVVTLATRTVRVGLTEHTPAGFVEQWRRLADLGIPVLALRDNPRFDESMPDCVARNSEDPSVCGADRADLYAPEPPWVRAEGVPPTVSFLDIADAVCTPDRCPAVIGNVLVYLDDNHLTATYATTMAPLIADRVRAAIGSP</sequence>
<keyword evidence="1" id="KW-1133">Transmembrane helix</keyword>
<feature type="domain" description="SGNH" evidence="3">
    <location>
        <begin position="445"/>
        <end position="661"/>
    </location>
</feature>
<dbReference type="AlphaFoldDB" id="A0A1M6NR27"/>
<keyword evidence="4" id="KW-0808">Transferase</keyword>
<evidence type="ECO:0000259" key="3">
    <source>
        <dbReference type="Pfam" id="PF19040"/>
    </source>
</evidence>
<reference evidence="4 5" key="1">
    <citation type="submission" date="2016-11" db="EMBL/GenBank/DDBJ databases">
        <authorList>
            <person name="Jaros S."/>
            <person name="Januszkiewicz K."/>
            <person name="Wedrychowicz H."/>
        </authorList>
    </citation>
    <scope>NUCLEOTIDE SEQUENCE [LARGE SCALE GENOMIC DNA]</scope>
    <source>
        <strain evidence="4 5">DSM 43832</strain>
    </source>
</reference>
<feature type="transmembrane region" description="Helical" evidence="1">
    <location>
        <begin position="364"/>
        <end position="386"/>
    </location>
</feature>
<dbReference type="PANTHER" id="PTHR23028">
    <property type="entry name" value="ACETYLTRANSFERASE"/>
    <property type="match status" value="1"/>
</dbReference>
<accession>A0A1M6NR27</accession>
<dbReference type="Pfam" id="PF01757">
    <property type="entry name" value="Acyl_transf_3"/>
    <property type="match status" value="1"/>
</dbReference>
<dbReference type="PANTHER" id="PTHR23028:SF53">
    <property type="entry name" value="ACYL_TRANSF_3 DOMAIN-CONTAINING PROTEIN"/>
    <property type="match status" value="1"/>
</dbReference>
<feature type="domain" description="Acyltransferase 3" evidence="2">
    <location>
        <begin position="21"/>
        <end position="346"/>
    </location>
</feature>
<protein>
    <submittedName>
        <fullName evidence="4">Peptidoglycan/LPS O-acetylase OafA/YrhL, contains acyltransferase and SGNH-hydrolase domains</fullName>
    </submittedName>
</protein>
<keyword evidence="4" id="KW-0378">Hydrolase</keyword>
<gene>
    <name evidence="4" type="ORF">SAMN05443637_101411</name>
</gene>
<name>A0A1M6NR27_PSETH</name>
<feature type="transmembrane region" description="Helical" evidence="1">
    <location>
        <begin position="45"/>
        <end position="63"/>
    </location>
</feature>
<evidence type="ECO:0000313" key="4">
    <source>
        <dbReference type="EMBL" id="SHJ98076.1"/>
    </source>
</evidence>
<dbReference type="STRING" id="1848.SAMN05443637_101411"/>
<dbReference type="GO" id="GO:0016787">
    <property type="term" value="F:hydrolase activity"/>
    <property type="evidence" value="ECO:0007669"/>
    <property type="project" value="UniProtKB-KW"/>
</dbReference>
<keyword evidence="5" id="KW-1185">Reference proteome</keyword>
<evidence type="ECO:0000256" key="1">
    <source>
        <dbReference type="SAM" id="Phobius"/>
    </source>
</evidence>
<evidence type="ECO:0000313" key="5">
    <source>
        <dbReference type="Proteomes" id="UP000184363"/>
    </source>
</evidence>
<dbReference type="GO" id="GO:0016747">
    <property type="term" value="F:acyltransferase activity, transferring groups other than amino-acyl groups"/>
    <property type="evidence" value="ECO:0007669"/>
    <property type="project" value="InterPro"/>
</dbReference>